<evidence type="ECO:0000256" key="3">
    <source>
        <dbReference type="ARBA" id="ARBA00022475"/>
    </source>
</evidence>
<keyword evidence="11" id="KW-1185">Reference proteome</keyword>
<dbReference type="Proteomes" id="UP000008915">
    <property type="component" value="Chromosome"/>
</dbReference>
<dbReference type="NCBIfam" id="NF045474">
    <property type="entry name" value="Opp2C"/>
    <property type="match status" value="1"/>
</dbReference>
<sequence length="281" mass="30269">MAAWRQLWKNPLTAAGLVLALLLLAAALLAPVLAPYPADAGDAVHPDQRLEPPSARHWLGTDDLGRDLLSRILFGARLSLRAGLLAISLAVLIGVPLGALAGYAGGWLDEGIMRVTDIFLSFPPLLLAIVFAAMLEPSVNSATLAIALSWWPWYTRLVRGEAVSLRERPFVEAARAAGVRPLAIIARHILPNAWVPVVVQASLDFGSVILTFAALSFLGLGAQPPQPEWGLMISTGRTFFLDHPWYVTFPGLAIFLTVLAFNLLGDGLREALDPKGVRRVL</sequence>
<feature type="transmembrane region" description="Helical" evidence="8">
    <location>
        <begin position="82"/>
        <end position="104"/>
    </location>
</feature>
<dbReference type="InterPro" id="IPR050366">
    <property type="entry name" value="BP-dependent_transpt_permease"/>
</dbReference>
<keyword evidence="4 8" id="KW-0812">Transmembrane</keyword>
<dbReference type="CDD" id="cd06261">
    <property type="entry name" value="TM_PBP2"/>
    <property type="match status" value="1"/>
</dbReference>
<evidence type="ECO:0000256" key="1">
    <source>
        <dbReference type="ARBA" id="ARBA00004651"/>
    </source>
</evidence>
<dbReference type="eggNOG" id="COG1173">
    <property type="taxonomic scope" value="Bacteria"/>
</dbReference>
<accession>E6SIT4</accession>
<evidence type="ECO:0000256" key="7">
    <source>
        <dbReference type="ARBA" id="ARBA00024202"/>
    </source>
</evidence>
<feature type="transmembrane region" description="Helical" evidence="8">
    <location>
        <begin position="202"/>
        <end position="223"/>
    </location>
</feature>
<dbReference type="PANTHER" id="PTHR43386:SF1">
    <property type="entry name" value="D,D-DIPEPTIDE TRANSPORT SYSTEM PERMEASE PROTEIN DDPC-RELATED"/>
    <property type="match status" value="1"/>
</dbReference>
<dbReference type="GO" id="GO:0005886">
    <property type="term" value="C:plasma membrane"/>
    <property type="evidence" value="ECO:0007669"/>
    <property type="project" value="UniProtKB-SubCell"/>
</dbReference>
<evidence type="ECO:0000259" key="9">
    <source>
        <dbReference type="PROSITE" id="PS50928"/>
    </source>
</evidence>
<comment type="similarity">
    <text evidence="7">Belongs to the binding-protein-dependent transport system permease family. OppBC subfamily.</text>
</comment>
<evidence type="ECO:0000256" key="5">
    <source>
        <dbReference type="ARBA" id="ARBA00022989"/>
    </source>
</evidence>
<dbReference type="EMBL" id="CP002344">
    <property type="protein sequence ID" value="ADU52028.1"/>
    <property type="molecule type" value="Genomic_DNA"/>
</dbReference>
<dbReference type="InterPro" id="IPR000515">
    <property type="entry name" value="MetI-like"/>
</dbReference>
<reference evidence="10 11" key="1">
    <citation type="journal article" date="2010" name="Stand. Genomic Sci.">
        <title>Complete genome sequence of Thermaerobacter marianensis type strain (7p75a).</title>
        <authorList>
            <person name="Han C."/>
            <person name="Gu W."/>
            <person name="Zhang X."/>
            <person name="Lapidus A."/>
            <person name="Nolan M."/>
            <person name="Copeland A."/>
            <person name="Lucas S."/>
            <person name="Del Rio T.G."/>
            <person name="Tice H."/>
            <person name="Cheng J.F."/>
            <person name="Tapia R."/>
            <person name="Goodwin L."/>
            <person name="Pitluck S."/>
            <person name="Pagani I."/>
            <person name="Ivanova N."/>
            <person name="Mavromatis K."/>
            <person name="Mikhailova N."/>
            <person name="Pati A."/>
            <person name="Chen A."/>
            <person name="Palaniappan K."/>
            <person name="Land M."/>
            <person name="Hauser L."/>
            <person name="Chang Y.J."/>
            <person name="Jeffries C.D."/>
            <person name="Schneider S."/>
            <person name="Rohde M."/>
            <person name="Goker M."/>
            <person name="Pukall R."/>
            <person name="Woyke T."/>
            <person name="Bristow J."/>
            <person name="Eisen J.A."/>
            <person name="Markowitz V."/>
            <person name="Hugenholtz P."/>
            <person name="Kyrpides N.C."/>
            <person name="Klenk H.P."/>
            <person name="Detter J.C."/>
        </authorList>
    </citation>
    <scope>NUCLEOTIDE SEQUENCE [LARGE SCALE GENOMIC DNA]</scope>
    <source>
        <strain evidence="11">ATCC 700841 / DSM 12885 / JCM 10246 / 7p75a</strain>
    </source>
</reference>
<protein>
    <submittedName>
        <fullName evidence="10">Binding-protein-dependent transport systems inner membrane component</fullName>
    </submittedName>
</protein>
<dbReference type="PROSITE" id="PS50928">
    <property type="entry name" value="ABC_TM1"/>
    <property type="match status" value="1"/>
</dbReference>
<dbReference type="Pfam" id="PF12911">
    <property type="entry name" value="OppC_N"/>
    <property type="match status" value="1"/>
</dbReference>
<dbReference type="InterPro" id="IPR053385">
    <property type="entry name" value="ABC_transport_permease"/>
</dbReference>
<dbReference type="Gene3D" id="1.10.3720.10">
    <property type="entry name" value="MetI-like"/>
    <property type="match status" value="1"/>
</dbReference>
<dbReference type="GO" id="GO:0055085">
    <property type="term" value="P:transmembrane transport"/>
    <property type="evidence" value="ECO:0007669"/>
    <property type="project" value="InterPro"/>
</dbReference>
<feature type="domain" description="ABC transmembrane type-1" evidence="9">
    <location>
        <begin position="76"/>
        <end position="265"/>
    </location>
</feature>
<evidence type="ECO:0000256" key="2">
    <source>
        <dbReference type="ARBA" id="ARBA00022448"/>
    </source>
</evidence>
<evidence type="ECO:0000256" key="4">
    <source>
        <dbReference type="ARBA" id="ARBA00022692"/>
    </source>
</evidence>
<dbReference type="HOGENOM" id="CLU_028518_1_1_9"/>
<name>E6SIT4_THEM7</name>
<reference evidence="11" key="2">
    <citation type="journal article" date="2010" name="Stand. Genomic Sci.">
        <title>Complete genome sequence of Thermaerobacter marianensis type strain (7p75aT).</title>
        <authorList>
            <person name="Han C."/>
            <person name="Gu W."/>
            <person name="Zhang X."/>
            <person name="Lapidus A."/>
            <person name="Nolan M."/>
            <person name="Copeland A."/>
            <person name="Lucas S."/>
            <person name="Glavina Del Rio T."/>
            <person name="Tice H."/>
            <person name="Cheng J."/>
            <person name="Tapia R."/>
            <person name="Goodwin L."/>
            <person name="Pitluck S."/>
            <person name="Pagani I."/>
            <person name="Ivanova N."/>
            <person name="Mavromatis K."/>
            <person name="Mikhailova N."/>
            <person name="Pati A."/>
            <person name="Chen A."/>
            <person name="Palaniappan K."/>
            <person name="Land M."/>
            <person name="Hauser L."/>
            <person name="Chang Y."/>
            <person name="Jeffries C."/>
            <person name="Schneider S."/>
            <person name="Rohde M."/>
            <person name="Goker M."/>
            <person name="Pukall R."/>
            <person name="Woyke T."/>
            <person name="Bristow J."/>
            <person name="Eisen J."/>
            <person name="Markowitz V."/>
            <person name="Hugenholtz P."/>
            <person name="Kyrpides N."/>
            <person name="Klenk H."/>
            <person name="Detter J."/>
        </authorList>
    </citation>
    <scope>NUCLEOTIDE SEQUENCE [LARGE SCALE GENOMIC DNA]</scope>
    <source>
        <strain evidence="11">ATCC 700841 / DSM 12885 / JCM 10246 / 7p75a</strain>
    </source>
</reference>
<comment type="subcellular location">
    <subcellularLocation>
        <location evidence="1 8">Cell membrane</location>
        <topology evidence="1 8">Multi-pass membrane protein</topology>
    </subcellularLocation>
</comment>
<feature type="transmembrane region" description="Helical" evidence="8">
    <location>
        <begin position="243"/>
        <end position="265"/>
    </location>
</feature>
<evidence type="ECO:0000313" key="10">
    <source>
        <dbReference type="EMBL" id="ADU52028.1"/>
    </source>
</evidence>
<evidence type="ECO:0000313" key="11">
    <source>
        <dbReference type="Proteomes" id="UP000008915"/>
    </source>
</evidence>
<dbReference type="STRING" id="644966.Tmar_1945"/>
<keyword evidence="2 8" id="KW-0813">Transport</keyword>
<evidence type="ECO:0000256" key="8">
    <source>
        <dbReference type="RuleBase" id="RU363032"/>
    </source>
</evidence>
<dbReference type="SUPFAM" id="SSF161098">
    <property type="entry name" value="MetI-like"/>
    <property type="match status" value="1"/>
</dbReference>
<dbReference type="KEGG" id="tmr:Tmar_1945"/>
<dbReference type="AlphaFoldDB" id="E6SIT4"/>
<keyword evidence="5 8" id="KW-1133">Transmembrane helix</keyword>
<keyword evidence="3" id="KW-1003">Cell membrane</keyword>
<dbReference type="InterPro" id="IPR025966">
    <property type="entry name" value="OppC_N"/>
</dbReference>
<dbReference type="Pfam" id="PF00528">
    <property type="entry name" value="BPD_transp_1"/>
    <property type="match status" value="1"/>
</dbReference>
<dbReference type="OrthoDB" id="9797852at2"/>
<keyword evidence="6 8" id="KW-0472">Membrane</keyword>
<dbReference type="InterPro" id="IPR035906">
    <property type="entry name" value="MetI-like_sf"/>
</dbReference>
<proteinExistence type="inferred from homology"/>
<gene>
    <name evidence="10" type="ordered locus">Tmar_1945</name>
</gene>
<evidence type="ECO:0000256" key="6">
    <source>
        <dbReference type="ARBA" id="ARBA00023136"/>
    </source>
</evidence>
<dbReference type="RefSeq" id="WP_013496329.1">
    <property type="nucleotide sequence ID" value="NC_014831.1"/>
</dbReference>
<dbReference type="PANTHER" id="PTHR43386">
    <property type="entry name" value="OLIGOPEPTIDE TRANSPORT SYSTEM PERMEASE PROTEIN APPC"/>
    <property type="match status" value="1"/>
</dbReference>
<organism evidence="10 11">
    <name type="scientific">Thermaerobacter marianensis (strain ATCC 700841 / DSM 12885 / JCM 10246 / 7p75a)</name>
    <dbReference type="NCBI Taxonomy" id="644966"/>
    <lineage>
        <taxon>Bacteria</taxon>
        <taxon>Bacillati</taxon>
        <taxon>Bacillota</taxon>
        <taxon>Clostridia</taxon>
        <taxon>Eubacteriales</taxon>
        <taxon>Clostridiales Family XVII. Incertae Sedis</taxon>
        <taxon>Thermaerobacter</taxon>
    </lineage>
</organism>